<accession>A0A0D6LP90</accession>
<proteinExistence type="predicted"/>
<keyword evidence="3" id="KW-1185">Reference proteome</keyword>
<dbReference type="Pfam" id="PF00026">
    <property type="entry name" value="Asp"/>
    <property type="match status" value="1"/>
</dbReference>
<organism evidence="2 3">
    <name type="scientific">Ancylostoma ceylanicum</name>
    <dbReference type="NCBI Taxonomy" id="53326"/>
    <lineage>
        <taxon>Eukaryota</taxon>
        <taxon>Metazoa</taxon>
        <taxon>Ecdysozoa</taxon>
        <taxon>Nematoda</taxon>
        <taxon>Chromadorea</taxon>
        <taxon>Rhabditida</taxon>
        <taxon>Rhabditina</taxon>
        <taxon>Rhabditomorpha</taxon>
        <taxon>Strongyloidea</taxon>
        <taxon>Ancylostomatidae</taxon>
        <taxon>Ancylostomatinae</taxon>
        <taxon>Ancylostoma</taxon>
    </lineage>
</organism>
<reference evidence="2 3" key="1">
    <citation type="submission" date="2013-05" db="EMBL/GenBank/DDBJ databases">
        <title>Draft genome of the parasitic nematode Anyclostoma ceylanicum.</title>
        <authorList>
            <person name="Mitreva M."/>
        </authorList>
    </citation>
    <scope>NUCLEOTIDE SEQUENCE [LARGE SCALE GENOMIC DNA]</scope>
</reference>
<dbReference type="InterPro" id="IPR033121">
    <property type="entry name" value="PEPTIDASE_A1"/>
</dbReference>
<dbReference type="Proteomes" id="UP000054495">
    <property type="component" value="Unassembled WGS sequence"/>
</dbReference>
<dbReference type="SUPFAM" id="SSF50630">
    <property type="entry name" value="Acid proteases"/>
    <property type="match status" value="1"/>
</dbReference>
<gene>
    <name evidence="2" type="ORF">ANCCEY_11458</name>
</gene>
<sequence length="94" mass="10583">MLRPACKTKNKFVPEKSSTFKPMSTEFKIRCYGGVVAGVYANDRIHIGGKDEQHLTVPNAMFGLARDLTDAFEKAFARKKTFKLEDDAIITLEK</sequence>
<dbReference type="Gene3D" id="2.40.70.10">
    <property type="entry name" value="Acid Proteases"/>
    <property type="match status" value="1"/>
</dbReference>
<feature type="domain" description="Peptidase A1" evidence="1">
    <location>
        <begin position="4"/>
        <end position="70"/>
    </location>
</feature>
<dbReference type="EMBL" id="KE125294">
    <property type="protein sequence ID" value="EPB69452.1"/>
    <property type="molecule type" value="Genomic_DNA"/>
</dbReference>
<evidence type="ECO:0000313" key="3">
    <source>
        <dbReference type="Proteomes" id="UP000054495"/>
    </source>
</evidence>
<name>A0A0D6LP90_9BILA</name>
<dbReference type="InterPro" id="IPR021109">
    <property type="entry name" value="Peptidase_aspartic_dom_sf"/>
</dbReference>
<evidence type="ECO:0000259" key="1">
    <source>
        <dbReference type="Pfam" id="PF00026"/>
    </source>
</evidence>
<protein>
    <recommendedName>
        <fullName evidence="1">Peptidase A1 domain-containing protein</fullName>
    </recommendedName>
</protein>
<dbReference type="AlphaFoldDB" id="A0A0D6LP90"/>
<evidence type="ECO:0000313" key="2">
    <source>
        <dbReference type="EMBL" id="EPB69452.1"/>
    </source>
</evidence>